<feature type="region of interest" description="Disordered" evidence="1">
    <location>
        <begin position="121"/>
        <end position="165"/>
    </location>
</feature>
<evidence type="ECO:0000313" key="4">
    <source>
        <dbReference type="Proteomes" id="UP000792457"/>
    </source>
</evidence>
<accession>A0A8K0KNW4</accession>
<comment type="caution">
    <text evidence="3">The sequence shown here is derived from an EMBL/GenBank/DDBJ whole genome shotgun (WGS) entry which is preliminary data.</text>
</comment>
<dbReference type="Proteomes" id="UP000792457">
    <property type="component" value="Unassembled WGS sequence"/>
</dbReference>
<evidence type="ECO:0000256" key="1">
    <source>
        <dbReference type="SAM" id="MobiDB-lite"/>
    </source>
</evidence>
<keyword evidence="4" id="KW-1185">Reference proteome</keyword>
<feature type="compositionally biased region" description="Pro residues" evidence="1">
    <location>
        <begin position="128"/>
        <end position="147"/>
    </location>
</feature>
<feature type="region of interest" description="Disordered" evidence="1">
    <location>
        <begin position="1"/>
        <end position="20"/>
    </location>
</feature>
<protein>
    <recommendedName>
        <fullName evidence="2">Integrase p58-like C-terminal domain-containing protein</fullName>
    </recommendedName>
</protein>
<name>A0A8K0KNW4_LADFU</name>
<dbReference type="Pfam" id="PF22938">
    <property type="entry name" value="Integrase_p58_C"/>
    <property type="match status" value="1"/>
</dbReference>
<dbReference type="InterPro" id="IPR054465">
    <property type="entry name" value="Integrase_p58-like_C"/>
</dbReference>
<dbReference type="AlphaFoldDB" id="A0A8K0KNW4"/>
<dbReference type="EMBL" id="KZ309322">
    <property type="protein sequence ID" value="KAG8238285.1"/>
    <property type="molecule type" value="Genomic_DNA"/>
</dbReference>
<evidence type="ECO:0000313" key="3">
    <source>
        <dbReference type="EMBL" id="KAG8238285.1"/>
    </source>
</evidence>
<sequence>MIKCEGGELSSWGMGAGRKKKLSRQWQGPCRILEQTGPVNFRVQHISRPRGCQLVRENRLKRAHGMEEAPPPPVAGQEVLNPPPTADLSSTWKAPVRATYPPDLARLPPIFFAPGILPSHPLSIPSVSSPPPHHPPPPPPPATPAVQPPSHRYRLRSQGPVPTKA</sequence>
<feature type="region of interest" description="Disordered" evidence="1">
    <location>
        <begin position="63"/>
        <end position="93"/>
    </location>
</feature>
<reference evidence="3" key="1">
    <citation type="submission" date="2013-04" db="EMBL/GenBank/DDBJ databases">
        <authorList>
            <person name="Qu J."/>
            <person name="Murali S.C."/>
            <person name="Bandaranaike D."/>
            <person name="Bellair M."/>
            <person name="Blankenburg K."/>
            <person name="Chao H."/>
            <person name="Dinh H."/>
            <person name="Doddapaneni H."/>
            <person name="Downs B."/>
            <person name="Dugan-Rocha S."/>
            <person name="Elkadiri S."/>
            <person name="Gnanaolivu R.D."/>
            <person name="Hernandez B."/>
            <person name="Javaid M."/>
            <person name="Jayaseelan J.C."/>
            <person name="Lee S."/>
            <person name="Li M."/>
            <person name="Ming W."/>
            <person name="Munidasa M."/>
            <person name="Muniz J."/>
            <person name="Nguyen L."/>
            <person name="Ongeri F."/>
            <person name="Osuji N."/>
            <person name="Pu L.-L."/>
            <person name="Puazo M."/>
            <person name="Qu C."/>
            <person name="Quiroz J."/>
            <person name="Raj R."/>
            <person name="Weissenberger G."/>
            <person name="Xin Y."/>
            <person name="Zou X."/>
            <person name="Han Y."/>
            <person name="Richards S."/>
            <person name="Worley K."/>
            <person name="Muzny D."/>
            <person name="Gibbs R."/>
        </authorList>
    </citation>
    <scope>NUCLEOTIDE SEQUENCE</scope>
    <source>
        <strain evidence="3">Sampled in the wild</strain>
    </source>
</reference>
<reference evidence="3" key="2">
    <citation type="submission" date="2017-10" db="EMBL/GenBank/DDBJ databases">
        <title>Ladona fulva Genome sequencing and assembly.</title>
        <authorList>
            <person name="Murali S."/>
            <person name="Richards S."/>
            <person name="Bandaranaike D."/>
            <person name="Bellair M."/>
            <person name="Blankenburg K."/>
            <person name="Chao H."/>
            <person name="Dinh H."/>
            <person name="Doddapaneni H."/>
            <person name="Dugan-Rocha S."/>
            <person name="Elkadiri S."/>
            <person name="Gnanaolivu R."/>
            <person name="Hernandez B."/>
            <person name="Skinner E."/>
            <person name="Javaid M."/>
            <person name="Lee S."/>
            <person name="Li M."/>
            <person name="Ming W."/>
            <person name="Munidasa M."/>
            <person name="Muniz J."/>
            <person name="Nguyen L."/>
            <person name="Hughes D."/>
            <person name="Osuji N."/>
            <person name="Pu L.-L."/>
            <person name="Puazo M."/>
            <person name="Qu C."/>
            <person name="Quiroz J."/>
            <person name="Raj R."/>
            <person name="Weissenberger G."/>
            <person name="Xin Y."/>
            <person name="Zou X."/>
            <person name="Han Y."/>
            <person name="Worley K."/>
            <person name="Muzny D."/>
            <person name="Gibbs R."/>
        </authorList>
    </citation>
    <scope>NUCLEOTIDE SEQUENCE</scope>
    <source>
        <strain evidence="3">Sampled in the wild</strain>
    </source>
</reference>
<feature type="domain" description="Integrase p58-like C-terminal" evidence="2">
    <location>
        <begin position="28"/>
        <end position="62"/>
    </location>
</feature>
<gene>
    <name evidence="3" type="ORF">J437_LFUL018193</name>
</gene>
<organism evidence="3 4">
    <name type="scientific">Ladona fulva</name>
    <name type="common">Scarce chaser dragonfly</name>
    <name type="synonym">Libellula fulva</name>
    <dbReference type="NCBI Taxonomy" id="123851"/>
    <lineage>
        <taxon>Eukaryota</taxon>
        <taxon>Metazoa</taxon>
        <taxon>Ecdysozoa</taxon>
        <taxon>Arthropoda</taxon>
        <taxon>Hexapoda</taxon>
        <taxon>Insecta</taxon>
        <taxon>Pterygota</taxon>
        <taxon>Palaeoptera</taxon>
        <taxon>Odonata</taxon>
        <taxon>Epiprocta</taxon>
        <taxon>Anisoptera</taxon>
        <taxon>Libelluloidea</taxon>
        <taxon>Libellulidae</taxon>
        <taxon>Ladona</taxon>
    </lineage>
</organism>
<proteinExistence type="predicted"/>
<evidence type="ECO:0000259" key="2">
    <source>
        <dbReference type="Pfam" id="PF22938"/>
    </source>
</evidence>